<reference evidence="2 3" key="1">
    <citation type="submission" date="2020-02" db="EMBL/GenBank/DDBJ databases">
        <title>Genome sequence of the type strain CCBAU10050 of Rhizobium daejeonense.</title>
        <authorList>
            <person name="Gao J."/>
            <person name="Sun J."/>
        </authorList>
    </citation>
    <scope>NUCLEOTIDE SEQUENCE [LARGE SCALE GENOMIC DNA]</scope>
    <source>
        <strain evidence="2 3">CCBAU10050</strain>
    </source>
</reference>
<sequence>MNAARSRREPAEPVIDLLPPDRRRPPHAWPIHVNEDIVDAHFVTVREDRRSPQDTPGRIDARKPRNRFVSQPCASRWTDTLAAPLRSGEQALQRLSEKTFAVLVSASFAMIFAAASVYAGVAAHDAAPLPASGPLDITHVSLTPQDANGMRVLLVNAIVENRSQGRTLLPKLRADLVSGGQVIASTYIDSPVDELDAGHSRGISARLLHPGGKLPELRLSFEEADASRS</sequence>
<dbReference type="EMBL" id="JAAKZH010000005">
    <property type="protein sequence ID" value="NGO65525.1"/>
    <property type="molecule type" value="Genomic_DNA"/>
</dbReference>
<comment type="caution">
    <text evidence="2">The sequence shown here is derived from an EMBL/GenBank/DDBJ whole genome shotgun (WGS) entry which is preliminary data.</text>
</comment>
<evidence type="ECO:0000313" key="3">
    <source>
        <dbReference type="Proteomes" id="UP000477849"/>
    </source>
</evidence>
<evidence type="ECO:0008006" key="4">
    <source>
        <dbReference type="Google" id="ProtNLM"/>
    </source>
</evidence>
<keyword evidence="3" id="KW-1185">Reference proteome</keyword>
<keyword evidence="1" id="KW-1133">Transmembrane helix</keyword>
<evidence type="ECO:0000256" key="1">
    <source>
        <dbReference type="SAM" id="Phobius"/>
    </source>
</evidence>
<feature type="transmembrane region" description="Helical" evidence="1">
    <location>
        <begin position="100"/>
        <end position="121"/>
    </location>
</feature>
<evidence type="ECO:0000313" key="2">
    <source>
        <dbReference type="EMBL" id="NGO65525.1"/>
    </source>
</evidence>
<name>A0A6M1S354_9HYPH</name>
<dbReference type="AlphaFoldDB" id="A0A6M1S354"/>
<dbReference type="Proteomes" id="UP000477849">
    <property type="component" value="Unassembled WGS sequence"/>
</dbReference>
<dbReference type="RefSeq" id="WP_163901870.1">
    <property type="nucleotide sequence ID" value="NZ_CP048427.1"/>
</dbReference>
<keyword evidence="1" id="KW-0812">Transmembrane</keyword>
<keyword evidence="1" id="KW-0472">Membrane</keyword>
<gene>
    <name evidence="2" type="ORF">G6N76_17780</name>
</gene>
<protein>
    <recommendedName>
        <fullName evidence="4">DUF3426 domain-containing protein</fullName>
    </recommendedName>
</protein>
<accession>A0A6M1S354</accession>
<organism evidence="2 3">
    <name type="scientific">Rhizobium daejeonense</name>
    <dbReference type="NCBI Taxonomy" id="240521"/>
    <lineage>
        <taxon>Bacteria</taxon>
        <taxon>Pseudomonadati</taxon>
        <taxon>Pseudomonadota</taxon>
        <taxon>Alphaproteobacteria</taxon>
        <taxon>Hyphomicrobiales</taxon>
        <taxon>Rhizobiaceae</taxon>
        <taxon>Rhizobium/Agrobacterium group</taxon>
        <taxon>Rhizobium</taxon>
    </lineage>
</organism>
<proteinExistence type="predicted"/>